<keyword evidence="3" id="KW-0863">Zinc-finger</keyword>
<comment type="caution">
    <text evidence="11">The sequence shown here is derived from an EMBL/GenBank/DDBJ whole genome shotgun (WGS) entry which is preliminary data.</text>
</comment>
<dbReference type="OrthoDB" id="5950721at2759"/>
<feature type="compositionally biased region" description="Polar residues" evidence="9">
    <location>
        <begin position="631"/>
        <end position="647"/>
    </location>
</feature>
<dbReference type="GO" id="GO:0006357">
    <property type="term" value="P:regulation of transcription by RNA polymerase II"/>
    <property type="evidence" value="ECO:0007669"/>
    <property type="project" value="TreeGrafter"/>
</dbReference>
<feature type="compositionally biased region" description="Polar residues" evidence="9">
    <location>
        <begin position="419"/>
        <end position="428"/>
    </location>
</feature>
<evidence type="ECO:0000256" key="5">
    <source>
        <dbReference type="ARBA" id="ARBA00023015"/>
    </source>
</evidence>
<dbReference type="Proteomes" id="UP000728185">
    <property type="component" value="Unassembled WGS sequence"/>
</dbReference>
<keyword evidence="5" id="KW-0805">Transcription regulation</keyword>
<dbReference type="GO" id="GO:0008270">
    <property type="term" value="F:zinc ion binding"/>
    <property type="evidence" value="ECO:0007669"/>
    <property type="project" value="UniProtKB-KW"/>
</dbReference>
<keyword evidence="10" id="KW-0732">Signal</keyword>
<dbReference type="GO" id="GO:0000978">
    <property type="term" value="F:RNA polymerase II cis-regulatory region sequence-specific DNA binding"/>
    <property type="evidence" value="ECO:0007669"/>
    <property type="project" value="TreeGrafter"/>
</dbReference>
<feature type="region of interest" description="Disordered" evidence="9">
    <location>
        <begin position="631"/>
        <end position="662"/>
    </location>
</feature>
<evidence type="ECO:0000313" key="11">
    <source>
        <dbReference type="EMBL" id="KAA0189860.1"/>
    </source>
</evidence>
<sequence length="1007" mass="106809">MDYLEILFNLLFLPAFLVFASRISTDEGPSGGPPPSYPGLLSTSPVSFTLSPVALTHPPTHTEIIIPSQLELSETHRIVPNPDDHGDTTAHSVPSGIGYESVSLNRITAVNVTSSLDSSHSRLDDDWIIRASLPHRHHPSAPNLGTASTVLTTSTASSSSTLSSPRPHIHNLPRCHQSPDSIISDVPSEVELSTAESIPTRPSASSAANLLSYAIRGISQWAESLVANRQTAPTTEPIHQVAICTLKEAVDLLLALNSNRFQGNCQRHSPVSPPTTTTTTSSAMDALTAALVSPVPELDSPSSSLATDDVIESTSLSIPVPGNLTDRFRPLLDCTRQLATSANEGRWPSPPVTTSMPSSTLIHPQHQQHPRIAPVGTPSPPTTLLERRYPGLSEITHYSERNPPRFEWHPMDQVQLSYDQEVESSQRTSSPVSLSSAVSPSHSLPHPVAFQSIQDSGPSVSTVSLPSISSTHEPGVHRKYVLENCSSHSTTVPVSSQTQPPTTNQLDTSSLTAGVSVALALRALSQLCQHEIHDPLCVSLTELLQTLSSILLVLSGKPKTAEEPLGPSSETGTSSPVVTTPVTESFDRIPITQLSLGDSTELSATETGINPIGVQHSSAEFSQALQVNSVGTSSSDRLSNTTESSGLWPSVRHSGLSPKTTTRVPFVLSPRSVITDKSLVTNTHRFEDSRSNPAAKHHAVSKRNRTSSASALVSSYSSVTSSSSQVPFSQTITSASSSANSTMRKMHSGLLLESTRASNSHLSSAVQKRSGSLGFEAEKAHPPVCGGTGVASSSGRSDVKKCRKMYGIENRDQWCNQCRWKKACRRFPDPTVIKPGVVGATVGNNELSSSPTGSVESKVLTSGGLTITSTKTASSTSVSVTHRSERIEVPVHQDVIPSTMTATTTNSSNIERVTPESKMPVRTPDISVAKVTVPGAATPSAATTTFLLFPSAPIDPLISHGADEFCSRSAPAVFSAASTTTLVDILDSSKLDPDVTMLSSTETSRPE</sequence>
<feature type="region of interest" description="Disordered" evidence="9">
    <location>
        <begin position="685"/>
        <end position="707"/>
    </location>
</feature>
<dbReference type="PANTHER" id="PTHR13006">
    <property type="entry name" value="PAPILLOMAVIRUS REGULATORY FACTOR PRF-1"/>
    <property type="match status" value="1"/>
</dbReference>
<keyword evidence="2" id="KW-0479">Metal-binding</keyword>
<feature type="signal peptide" evidence="10">
    <location>
        <begin position="1"/>
        <end position="20"/>
    </location>
</feature>
<feature type="region of interest" description="Disordered" evidence="9">
    <location>
        <begin position="156"/>
        <end position="179"/>
    </location>
</feature>
<keyword evidence="8" id="KW-0539">Nucleus</keyword>
<evidence type="ECO:0000256" key="2">
    <source>
        <dbReference type="ARBA" id="ARBA00022723"/>
    </source>
</evidence>
<evidence type="ECO:0000256" key="6">
    <source>
        <dbReference type="ARBA" id="ARBA00023125"/>
    </source>
</evidence>
<dbReference type="AlphaFoldDB" id="A0A8E0VHH7"/>
<keyword evidence="4" id="KW-0862">Zinc</keyword>
<evidence type="ECO:0000256" key="7">
    <source>
        <dbReference type="ARBA" id="ARBA00023163"/>
    </source>
</evidence>
<keyword evidence="6" id="KW-0238">DNA-binding</keyword>
<dbReference type="PANTHER" id="PTHR13006:SF9">
    <property type="entry name" value="GLUCOSE TRANSPORTER 4 ENHANCER FACTOR, ISOFORM G"/>
    <property type="match status" value="1"/>
</dbReference>
<gene>
    <name evidence="11" type="ORF">FBUS_07472</name>
</gene>
<evidence type="ECO:0000256" key="1">
    <source>
        <dbReference type="ARBA" id="ARBA00004123"/>
    </source>
</evidence>
<dbReference type="EMBL" id="LUCM01007488">
    <property type="protein sequence ID" value="KAA0189860.1"/>
    <property type="molecule type" value="Genomic_DNA"/>
</dbReference>
<feature type="compositionally biased region" description="Basic residues" evidence="9">
    <location>
        <begin position="695"/>
        <end position="705"/>
    </location>
</feature>
<accession>A0A8E0VHH7</accession>
<feature type="chain" id="PRO_5034552457" evidence="10">
    <location>
        <begin position="21"/>
        <end position="1007"/>
    </location>
</feature>
<name>A0A8E0VHH7_9TREM</name>
<dbReference type="GO" id="GO:0005634">
    <property type="term" value="C:nucleus"/>
    <property type="evidence" value="ECO:0007669"/>
    <property type="project" value="UniProtKB-SubCell"/>
</dbReference>
<keyword evidence="7" id="KW-0804">Transcription</keyword>
<evidence type="ECO:0000256" key="9">
    <source>
        <dbReference type="SAM" id="MobiDB-lite"/>
    </source>
</evidence>
<protein>
    <submittedName>
        <fullName evidence="11">Zinc finger protein</fullName>
    </submittedName>
</protein>
<feature type="compositionally biased region" description="Low complexity" evidence="9">
    <location>
        <begin position="429"/>
        <end position="449"/>
    </location>
</feature>
<evidence type="ECO:0000313" key="12">
    <source>
        <dbReference type="Proteomes" id="UP000728185"/>
    </source>
</evidence>
<evidence type="ECO:0000256" key="3">
    <source>
        <dbReference type="ARBA" id="ARBA00022771"/>
    </source>
</evidence>
<proteinExistence type="predicted"/>
<evidence type="ECO:0000256" key="4">
    <source>
        <dbReference type="ARBA" id="ARBA00022833"/>
    </source>
</evidence>
<evidence type="ECO:0000256" key="8">
    <source>
        <dbReference type="ARBA" id="ARBA00023242"/>
    </source>
</evidence>
<feature type="compositionally biased region" description="Low complexity" evidence="9">
    <location>
        <begin position="566"/>
        <end position="582"/>
    </location>
</feature>
<dbReference type="SMART" id="SM01366">
    <property type="entry name" value="c-clamp"/>
    <property type="match status" value="1"/>
</dbReference>
<feature type="region of interest" description="Disordered" evidence="9">
    <location>
        <begin position="559"/>
        <end position="582"/>
    </location>
</feature>
<feature type="region of interest" description="Disordered" evidence="9">
    <location>
        <begin position="419"/>
        <end position="456"/>
    </location>
</feature>
<reference evidence="11" key="1">
    <citation type="submission" date="2019-05" db="EMBL/GenBank/DDBJ databases">
        <title>Annotation for the trematode Fasciolopsis buski.</title>
        <authorList>
            <person name="Choi Y.-J."/>
        </authorList>
    </citation>
    <scope>NUCLEOTIDE SEQUENCE</scope>
    <source>
        <strain evidence="11">HT</strain>
        <tissue evidence="11">Whole worm</tissue>
    </source>
</reference>
<feature type="region of interest" description="Disordered" evidence="9">
    <location>
        <begin position="341"/>
        <end position="380"/>
    </location>
</feature>
<keyword evidence="12" id="KW-1185">Reference proteome</keyword>
<dbReference type="GO" id="GO:0003700">
    <property type="term" value="F:DNA-binding transcription factor activity"/>
    <property type="evidence" value="ECO:0007669"/>
    <property type="project" value="TreeGrafter"/>
</dbReference>
<evidence type="ECO:0000256" key="10">
    <source>
        <dbReference type="SAM" id="SignalP"/>
    </source>
</evidence>
<comment type="subcellular location">
    <subcellularLocation>
        <location evidence="1">Nucleus</location>
    </subcellularLocation>
</comment>
<organism evidence="11 12">
    <name type="scientific">Fasciolopsis buskii</name>
    <dbReference type="NCBI Taxonomy" id="27845"/>
    <lineage>
        <taxon>Eukaryota</taxon>
        <taxon>Metazoa</taxon>
        <taxon>Spiralia</taxon>
        <taxon>Lophotrochozoa</taxon>
        <taxon>Platyhelminthes</taxon>
        <taxon>Trematoda</taxon>
        <taxon>Digenea</taxon>
        <taxon>Plagiorchiida</taxon>
        <taxon>Echinostomata</taxon>
        <taxon>Echinostomatoidea</taxon>
        <taxon>Fasciolidae</taxon>
        <taxon>Fasciolopsis</taxon>
    </lineage>
</organism>
<dbReference type="InterPro" id="IPR052253">
    <property type="entry name" value="CR1/CR2-DNA-binding_regulator"/>
</dbReference>